<evidence type="ECO:0000313" key="2">
    <source>
        <dbReference type="EMBL" id="MBK3333293.1"/>
    </source>
</evidence>
<dbReference type="Gene3D" id="3.40.30.10">
    <property type="entry name" value="Glutaredoxin"/>
    <property type="match status" value="1"/>
</dbReference>
<dbReference type="InterPro" id="IPR012336">
    <property type="entry name" value="Thioredoxin-like_fold"/>
</dbReference>
<protein>
    <recommendedName>
        <fullName evidence="1">Thioredoxin-like fold domain-containing protein</fullName>
    </recommendedName>
</protein>
<evidence type="ECO:0000259" key="1">
    <source>
        <dbReference type="Pfam" id="PF13192"/>
    </source>
</evidence>
<dbReference type="EMBL" id="JAACYA010000002">
    <property type="protein sequence ID" value="MBK3333293.1"/>
    <property type="molecule type" value="Genomic_DNA"/>
</dbReference>
<dbReference type="SUPFAM" id="SSF52833">
    <property type="entry name" value="Thioredoxin-like"/>
    <property type="match status" value="1"/>
</dbReference>
<proteinExistence type="predicted"/>
<dbReference type="InterPro" id="IPR036249">
    <property type="entry name" value="Thioredoxin-like_sf"/>
</dbReference>
<dbReference type="Proteomes" id="UP000772812">
    <property type="component" value="Unassembled WGS sequence"/>
</dbReference>
<sequence>MKKVVIEVLELKSCPECHKLIKVLQEVLSEIEDMKDTIEVVFLDLFDHNSRINELGMYQCPALAINGDIRFMGEIPHKEELKSLIVSEILSH</sequence>
<dbReference type="RefSeq" id="WP_200674826.1">
    <property type="nucleotide sequence ID" value="NZ_JAACYA010000002.1"/>
</dbReference>
<accession>A0ABS1GK41</accession>
<name>A0ABS1GK41_9AQUI</name>
<evidence type="ECO:0000313" key="3">
    <source>
        <dbReference type="Proteomes" id="UP000772812"/>
    </source>
</evidence>
<feature type="domain" description="Thioredoxin-like fold" evidence="1">
    <location>
        <begin position="6"/>
        <end position="85"/>
    </location>
</feature>
<keyword evidence="3" id="KW-1185">Reference proteome</keyword>
<gene>
    <name evidence="2" type="ORF">GWK41_09440</name>
</gene>
<dbReference type="Pfam" id="PF13192">
    <property type="entry name" value="Thioredoxin_3"/>
    <property type="match status" value="1"/>
</dbReference>
<reference evidence="2 3" key="1">
    <citation type="journal article" date="2021" name="Syst. Appl. Microbiol.">
        <title>Persephonella atlantica sp. nov.: How to adapt to physico-chemical gradients in high temperature hydrothermal habitats.</title>
        <authorList>
            <person name="Francois D.X."/>
            <person name="Godfroy A."/>
            <person name="Mathien C."/>
            <person name="Aube J."/>
            <person name="Cathalot C."/>
            <person name="Lesongeur F."/>
            <person name="L'Haridon S."/>
            <person name="Philippon X."/>
            <person name="Roussel E.G."/>
        </authorList>
    </citation>
    <scope>NUCLEOTIDE SEQUENCE [LARGE SCALE GENOMIC DNA]</scope>
    <source>
        <strain evidence="2 3">MO1340</strain>
    </source>
</reference>
<comment type="caution">
    <text evidence="2">The sequence shown here is derived from an EMBL/GenBank/DDBJ whole genome shotgun (WGS) entry which is preliminary data.</text>
</comment>
<organism evidence="2 3">
    <name type="scientific">Persephonella atlantica</name>
    <dbReference type="NCBI Taxonomy" id="2699429"/>
    <lineage>
        <taxon>Bacteria</taxon>
        <taxon>Pseudomonadati</taxon>
        <taxon>Aquificota</taxon>
        <taxon>Aquificia</taxon>
        <taxon>Aquificales</taxon>
        <taxon>Hydrogenothermaceae</taxon>
        <taxon>Persephonella</taxon>
    </lineage>
</organism>